<dbReference type="InterPro" id="IPR016032">
    <property type="entry name" value="Sig_transdc_resp-reg_C-effctor"/>
</dbReference>
<dbReference type="Gene3D" id="1.10.10.10">
    <property type="entry name" value="Winged helix-like DNA-binding domain superfamily/Winged helix DNA-binding domain"/>
    <property type="match status" value="1"/>
</dbReference>
<dbReference type="InterPro" id="IPR000792">
    <property type="entry name" value="Tscrpt_reg_LuxR_C"/>
</dbReference>
<evidence type="ECO:0000313" key="4">
    <source>
        <dbReference type="Proteomes" id="UP000537161"/>
    </source>
</evidence>
<dbReference type="Pfam" id="PF08281">
    <property type="entry name" value="Sigma70_r4_2"/>
    <property type="match status" value="1"/>
</dbReference>
<keyword evidence="3" id="KW-0238">DNA-binding</keyword>
<dbReference type="PROSITE" id="PS50043">
    <property type="entry name" value="HTH_LUXR_2"/>
    <property type="match status" value="1"/>
</dbReference>
<dbReference type="Proteomes" id="UP000537161">
    <property type="component" value="Unassembled WGS sequence"/>
</dbReference>
<dbReference type="RefSeq" id="WP_246427221.1">
    <property type="nucleotide sequence ID" value="NZ_JACIJH010000009.1"/>
</dbReference>
<dbReference type="GO" id="GO:0006352">
    <property type="term" value="P:DNA-templated transcription initiation"/>
    <property type="evidence" value="ECO:0007669"/>
    <property type="project" value="InterPro"/>
</dbReference>
<comment type="caution">
    <text evidence="3">The sequence shown here is derived from an EMBL/GenBank/DDBJ whole genome shotgun (WGS) entry which is preliminary data.</text>
</comment>
<dbReference type="EMBL" id="JACIJH010000009">
    <property type="protein sequence ID" value="MBB5707357.1"/>
    <property type="molecule type" value="Genomic_DNA"/>
</dbReference>
<proteinExistence type="predicted"/>
<dbReference type="InterPro" id="IPR036388">
    <property type="entry name" value="WH-like_DNA-bd_sf"/>
</dbReference>
<sequence length="204" mass="22689">MQETFVREPVSKRNLEGNYFLSCDRMSRNCLSMEGARNPGAADQRQWALLTEKQRACLDLVLERKTSKQIARELGISRYTVDQRIAAARKILAAANRDDAAIRYAQLKSICDRIAYDPVELPIQPSFAPSDFPDDDPPQYLDVHDRQKLMAGLLGGSLSSGTIWRHDHVLTARFMITAAMLMVVVISLLGGLGIAEALTRLISG</sequence>
<keyword evidence="4" id="KW-1185">Reference proteome</keyword>
<dbReference type="InterPro" id="IPR013249">
    <property type="entry name" value="RNA_pol_sigma70_r4_t2"/>
</dbReference>
<accession>A0A7W9B6Z6</accession>
<reference evidence="3 4" key="1">
    <citation type="submission" date="2020-08" db="EMBL/GenBank/DDBJ databases">
        <title>Genomic Encyclopedia of Type Strains, Phase IV (KMG-IV): sequencing the most valuable type-strain genomes for metagenomic binning, comparative biology and taxonomic classification.</title>
        <authorList>
            <person name="Goeker M."/>
        </authorList>
    </citation>
    <scope>NUCLEOTIDE SEQUENCE [LARGE SCALE GENOMIC DNA]</scope>
    <source>
        <strain evidence="3 4">DSM 27163</strain>
    </source>
</reference>
<evidence type="ECO:0000313" key="3">
    <source>
        <dbReference type="EMBL" id="MBB5707357.1"/>
    </source>
</evidence>
<keyword evidence="1" id="KW-1133">Transmembrane helix</keyword>
<name>A0A7W9B6Z6_9SPHN</name>
<protein>
    <submittedName>
        <fullName evidence="3">DNA-binding CsgD family transcriptional regulator</fullName>
    </submittedName>
</protein>
<gene>
    <name evidence="3" type="ORF">FHR21_002723</name>
</gene>
<feature type="transmembrane region" description="Helical" evidence="1">
    <location>
        <begin position="174"/>
        <end position="195"/>
    </location>
</feature>
<evidence type="ECO:0000259" key="2">
    <source>
        <dbReference type="PROSITE" id="PS50043"/>
    </source>
</evidence>
<keyword evidence="1" id="KW-0472">Membrane</keyword>
<dbReference type="GO" id="GO:0016987">
    <property type="term" value="F:sigma factor activity"/>
    <property type="evidence" value="ECO:0007669"/>
    <property type="project" value="InterPro"/>
</dbReference>
<organism evidence="3 4">
    <name type="scientific">Sphingopyxis panaciterrulae</name>
    <dbReference type="NCBI Taxonomy" id="462372"/>
    <lineage>
        <taxon>Bacteria</taxon>
        <taxon>Pseudomonadati</taxon>
        <taxon>Pseudomonadota</taxon>
        <taxon>Alphaproteobacteria</taxon>
        <taxon>Sphingomonadales</taxon>
        <taxon>Sphingomonadaceae</taxon>
        <taxon>Sphingopyxis</taxon>
    </lineage>
</organism>
<feature type="domain" description="HTH luxR-type" evidence="2">
    <location>
        <begin position="43"/>
        <end position="108"/>
    </location>
</feature>
<dbReference type="AlphaFoldDB" id="A0A7W9B6Z6"/>
<dbReference type="SMART" id="SM00421">
    <property type="entry name" value="HTH_LUXR"/>
    <property type="match status" value="1"/>
</dbReference>
<evidence type="ECO:0000256" key="1">
    <source>
        <dbReference type="SAM" id="Phobius"/>
    </source>
</evidence>
<keyword evidence="1" id="KW-0812">Transmembrane</keyword>
<dbReference type="GO" id="GO:0003677">
    <property type="term" value="F:DNA binding"/>
    <property type="evidence" value="ECO:0007669"/>
    <property type="project" value="UniProtKB-KW"/>
</dbReference>
<dbReference type="SUPFAM" id="SSF46894">
    <property type="entry name" value="C-terminal effector domain of the bipartite response regulators"/>
    <property type="match status" value="1"/>
</dbReference>